<reference evidence="1" key="1">
    <citation type="submission" date="2021-01" db="EMBL/GenBank/DDBJ databases">
        <authorList>
            <person name="Sun Q."/>
        </authorList>
    </citation>
    <scope>NUCLEOTIDE SEQUENCE</scope>
    <source>
        <strain evidence="1">YIM B02566</strain>
    </source>
</reference>
<dbReference type="Proteomes" id="UP000616151">
    <property type="component" value="Unassembled WGS sequence"/>
</dbReference>
<organism evidence="1 2">
    <name type="scientific">Taklimakanibacter albus</name>
    <dbReference type="NCBI Taxonomy" id="2800327"/>
    <lineage>
        <taxon>Bacteria</taxon>
        <taxon>Pseudomonadati</taxon>
        <taxon>Pseudomonadota</taxon>
        <taxon>Alphaproteobacteria</taxon>
        <taxon>Hyphomicrobiales</taxon>
        <taxon>Aestuariivirgaceae</taxon>
        <taxon>Taklimakanibacter</taxon>
    </lineage>
</organism>
<protein>
    <submittedName>
        <fullName evidence="1">Uncharacterized protein</fullName>
    </submittedName>
</protein>
<comment type="caution">
    <text evidence="1">The sequence shown here is derived from an EMBL/GenBank/DDBJ whole genome shotgun (WGS) entry which is preliminary data.</text>
</comment>
<dbReference type="EMBL" id="JAENHL010000007">
    <property type="protein sequence ID" value="MBK1869004.1"/>
    <property type="molecule type" value="Genomic_DNA"/>
</dbReference>
<accession>A0ACC5R8Q6</accession>
<evidence type="ECO:0000313" key="1">
    <source>
        <dbReference type="EMBL" id="MBK1869004.1"/>
    </source>
</evidence>
<evidence type="ECO:0000313" key="2">
    <source>
        <dbReference type="Proteomes" id="UP000616151"/>
    </source>
</evidence>
<keyword evidence="2" id="KW-1185">Reference proteome</keyword>
<gene>
    <name evidence="1" type="ORF">JHL16_21775</name>
</gene>
<sequence length="184" mass="20203">MERRYFVTMLTGFALCHSAKAFAADIPHLVWGDLLAEDGAPEEQKFWAVSESPDGSSVSILFDRLVTQSDGEKEGPEIVFKRHFALSQPKSLPIQKFNADIRGHVTTIGNGSAELKVTVGNAEQTYKWESGKPISEEVYRTFTVDTVGSRLPDPFVIGATLTVKRQSKADSVLLTLDSIDIGTQ</sequence>
<name>A0ACC5R8Q6_9HYPH</name>
<proteinExistence type="predicted"/>